<dbReference type="Pfam" id="PF02321">
    <property type="entry name" value="OEP"/>
    <property type="match status" value="2"/>
</dbReference>
<dbReference type="Gene3D" id="1.20.1600.10">
    <property type="entry name" value="Outer membrane efflux proteins (OEP)"/>
    <property type="match status" value="1"/>
</dbReference>
<dbReference type="GO" id="GO:0015562">
    <property type="term" value="F:efflux transmembrane transporter activity"/>
    <property type="evidence" value="ECO:0007669"/>
    <property type="project" value="InterPro"/>
</dbReference>
<organism evidence="4 5">
    <name type="scientific">Enhygromyxa salina</name>
    <dbReference type="NCBI Taxonomy" id="215803"/>
    <lineage>
        <taxon>Bacteria</taxon>
        <taxon>Pseudomonadati</taxon>
        <taxon>Myxococcota</taxon>
        <taxon>Polyangia</taxon>
        <taxon>Nannocystales</taxon>
        <taxon>Nannocystaceae</taxon>
        <taxon>Enhygromyxa</taxon>
    </lineage>
</organism>
<feature type="coiled-coil region" evidence="3">
    <location>
        <begin position="411"/>
        <end position="467"/>
    </location>
</feature>
<sequence length="489" mass="54051">MKDMNRPPSRTRTAIAVAAIATALLTGGCARLLGDNVAREAKRDVPENWNSSGVNEVTTGASSAAQQQWDALFDAPQLRALIDEAVANNQELNIRLQEIIIAQTEVGARRGEYLPRLDGVVGGGVEKVGSFSSQGASDEDHGVAENLPNLHFGVVASWEIDAWGKLRSAKKSADKRYLASIEARNFVLTQIIAEIADSYYELLALDNQLELLDRYLGLMQSAVEIAKVKKQAARATELEVQRFEAEVLEIQRRRYAILQQQIEAENRINFLVGRFPQPIARDASKFQQTEPPAVNVGLPAELLDNRPDVRQASLLLEAAKLDVKSAKARFFPSLSIDAELGYDAFNASHLVDTPASLAYGIAGNLVTPLLNFAGIKADYQAANARQIQAVYEFERTLLQAYIEVVTYLALIDNLGNQFERVREQVEKLEQAIETSNILYRSAHADYLEVLLTRRDALGAELERIEIRLAQMQAYVGIYRALGGGWRTAE</sequence>
<evidence type="ECO:0000256" key="1">
    <source>
        <dbReference type="ARBA" id="ARBA00007613"/>
    </source>
</evidence>
<comment type="similarity">
    <text evidence="1 2">Belongs to the outer membrane factor (OMF) (TC 1.B.17) family.</text>
</comment>
<keyword evidence="2 4" id="KW-0449">Lipoprotein</keyword>
<accession>A0A0C1ZYD6</accession>
<dbReference type="SUPFAM" id="SSF56954">
    <property type="entry name" value="Outer membrane efflux proteins (OEP)"/>
    <property type="match status" value="1"/>
</dbReference>
<dbReference type="EMBL" id="JMCC02000041">
    <property type="protein sequence ID" value="KIG16218.1"/>
    <property type="molecule type" value="Genomic_DNA"/>
</dbReference>
<proteinExistence type="inferred from homology"/>
<keyword evidence="2" id="KW-1134">Transmembrane beta strand</keyword>
<dbReference type="AlphaFoldDB" id="A0A0C1ZYD6"/>
<feature type="coiled-coil region" evidence="3">
    <location>
        <begin position="226"/>
        <end position="268"/>
    </location>
</feature>
<keyword evidence="2" id="KW-0472">Membrane</keyword>
<protein>
    <submittedName>
        <fullName evidence="4">RND efflux system, outer membrane lipoprotein, NodT family protein</fullName>
    </submittedName>
</protein>
<dbReference type="GO" id="GO:0005886">
    <property type="term" value="C:plasma membrane"/>
    <property type="evidence" value="ECO:0007669"/>
    <property type="project" value="UniProtKB-SubCell"/>
</dbReference>
<evidence type="ECO:0000256" key="3">
    <source>
        <dbReference type="SAM" id="Coils"/>
    </source>
</evidence>
<gene>
    <name evidence="4" type="ORF">DB30_04830</name>
</gene>
<dbReference type="NCBIfam" id="TIGR01845">
    <property type="entry name" value="outer_NodT"/>
    <property type="match status" value="1"/>
</dbReference>
<evidence type="ECO:0000313" key="4">
    <source>
        <dbReference type="EMBL" id="KIG16218.1"/>
    </source>
</evidence>
<dbReference type="Proteomes" id="UP000031599">
    <property type="component" value="Unassembled WGS sequence"/>
</dbReference>
<dbReference type="PROSITE" id="PS51257">
    <property type="entry name" value="PROKAR_LIPOPROTEIN"/>
    <property type="match status" value="1"/>
</dbReference>
<dbReference type="InterPro" id="IPR003423">
    <property type="entry name" value="OMP_efflux"/>
</dbReference>
<comment type="caution">
    <text evidence="4">The sequence shown here is derived from an EMBL/GenBank/DDBJ whole genome shotgun (WGS) entry which is preliminary data.</text>
</comment>
<evidence type="ECO:0000256" key="2">
    <source>
        <dbReference type="RuleBase" id="RU362097"/>
    </source>
</evidence>
<name>A0A0C1ZYD6_9BACT</name>
<keyword evidence="2" id="KW-0812">Transmembrane</keyword>
<reference evidence="4 5" key="1">
    <citation type="submission" date="2014-12" db="EMBL/GenBank/DDBJ databases">
        <title>Genome assembly of Enhygromyxa salina DSM 15201.</title>
        <authorList>
            <person name="Sharma G."/>
            <person name="Subramanian S."/>
        </authorList>
    </citation>
    <scope>NUCLEOTIDE SEQUENCE [LARGE SCALE GENOMIC DNA]</scope>
    <source>
        <strain evidence="4 5">DSM 15201</strain>
    </source>
</reference>
<dbReference type="PANTHER" id="PTHR30203:SF30">
    <property type="entry name" value="OUTER MEMBRANE PROTEIN-RELATED"/>
    <property type="match status" value="1"/>
</dbReference>
<dbReference type="PANTHER" id="PTHR30203">
    <property type="entry name" value="OUTER MEMBRANE CATION EFFLUX PROTEIN"/>
    <property type="match status" value="1"/>
</dbReference>
<keyword evidence="2" id="KW-0564">Palmitate</keyword>
<comment type="subcellular location">
    <subcellularLocation>
        <location evidence="2">Cell membrane</location>
        <topology evidence="2">Lipid-anchor</topology>
    </subcellularLocation>
</comment>
<keyword evidence="3" id="KW-0175">Coiled coil</keyword>
<evidence type="ECO:0000313" key="5">
    <source>
        <dbReference type="Proteomes" id="UP000031599"/>
    </source>
</evidence>
<dbReference type="Gene3D" id="2.20.200.10">
    <property type="entry name" value="Outer membrane efflux proteins (OEP)"/>
    <property type="match status" value="1"/>
</dbReference>
<dbReference type="InterPro" id="IPR010131">
    <property type="entry name" value="MdtP/NodT-like"/>
</dbReference>